<dbReference type="Proteomes" id="UP000651482">
    <property type="component" value="Unassembled WGS sequence"/>
</dbReference>
<proteinExistence type="predicted"/>
<dbReference type="EMBL" id="JACRSN010000019">
    <property type="protein sequence ID" value="MBC8534550.1"/>
    <property type="molecule type" value="Genomic_DNA"/>
</dbReference>
<gene>
    <name evidence="3" type="ORF">IAG03_11260</name>
</gene>
<feature type="region of interest" description="Disordered" evidence="2">
    <location>
        <begin position="17"/>
        <end position="99"/>
    </location>
</feature>
<accession>A0A926D8V9</accession>
<reference evidence="3" key="1">
    <citation type="submission" date="2020-08" db="EMBL/GenBank/DDBJ databases">
        <title>Genome public.</title>
        <authorList>
            <person name="Liu C."/>
            <person name="Sun Q."/>
        </authorList>
    </citation>
    <scope>NUCLEOTIDE SEQUENCE</scope>
    <source>
        <strain evidence="3">NSJ-40</strain>
    </source>
</reference>
<comment type="caution">
    <text evidence="3">The sequence shown here is derived from an EMBL/GenBank/DDBJ whole genome shotgun (WGS) entry which is preliminary data.</text>
</comment>
<evidence type="ECO:0000256" key="1">
    <source>
        <dbReference type="SAM" id="Coils"/>
    </source>
</evidence>
<evidence type="ECO:0000313" key="3">
    <source>
        <dbReference type="EMBL" id="MBC8534550.1"/>
    </source>
</evidence>
<evidence type="ECO:0000256" key="2">
    <source>
        <dbReference type="SAM" id="MobiDB-lite"/>
    </source>
</evidence>
<keyword evidence="4" id="KW-1185">Reference proteome</keyword>
<keyword evidence="1" id="KW-0175">Coiled coil</keyword>
<organism evidence="3 4">
    <name type="scientific">Yeguia hominis</name>
    <dbReference type="NCBI Taxonomy" id="2763662"/>
    <lineage>
        <taxon>Bacteria</taxon>
        <taxon>Bacillati</taxon>
        <taxon>Bacillota</taxon>
        <taxon>Clostridia</taxon>
        <taxon>Eubacteriales</taxon>
        <taxon>Yeguiaceae</taxon>
        <taxon>Yeguia</taxon>
    </lineage>
</organism>
<feature type="coiled-coil region" evidence="1">
    <location>
        <begin position="174"/>
        <end position="214"/>
    </location>
</feature>
<feature type="compositionally biased region" description="Acidic residues" evidence="2">
    <location>
        <begin position="70"/>
        <end position="85"/>
    </location>
</feature>
<evidence type="ECO:0000313" key="4">
    <source>
        <dbReference type="Proteomes" id="UP000651482"/>
    </source>
</evidence>
<dbReference type="AlphaFoldDB" id="A0A926D8V9"/>
<name>A0A926D8V9_9FIRM</name>
<feature type="compositionally biased region" description="Low complexity" evidence="2">
    <location>
        <begin position="17"/>
        <end position="37"/>
    </location>
</feature>
<dbReference type="RefSeq" id="WP_249320135.1">
    <property type="nucleotide sequence ID" value="NZ_JACRSN010000019.1"/>
</dbReference>
<sequence>MQITNLDLRLFDGAAGAEGGAATAAAASAETAGKDAANSGENKSPLDAAKERARAKNPLSAVRYGKQEAEEAAPDAGEQNEETPNAEDPPAKPSFEELIKGEYKQAFDERVQKIINQRFRESREFKAQAERYTPLLETLAEVYHVEDKDPEKLLEAIESDHKIYEAEAEKRGMTADQLREIRKMERQNAALKRALDERQAQDQHEEALRKWQEESEAVKTVYPAFELGQEVKNPQFVGLLRNGIDVRTAYEVLHKDEIISGAMQYTAQKVSEQVANNVKAKAARPAENGVHTPAGVITKTDVSKLTKADRAEVMRRAERGERIVF</sequence>
<protein>
    <submittedName>
        <fullName evidence="3">Uncharacterized protein</fullName>
    </submittedName>
</protein>